<name>A0A5B9W541_9BACT</name>
<dbReference type="AlphaFoldDB" id="A0A5B9W541"/>
<keyword evidence="3" id="KW-1185">Reference proteome</keyword>
<reference evidence="2 3" key="1">
    <citation type="submission" date="2019-08" db="EMBL/GenBank/DDBJ databases">
        <title>Deep-cultivation of Planctomycetes and their phenomic and genomic characterization uncovers novel biology.</title>
        <authorList>
            <person name="Wiegand S."/>
            <person name="Jogler M."/>
            <person name="Boedeker C."/>
            <person name="Pinto D."/>
            <person name="Vollmers J."/>
            <person name="Rivas-Marin E."/>
            <person name="Kohn T."/>
            <person name="Peeters S.H."/>
            <person name="Heuer A."/>
            <person name="Rast P."/>
            <person name="Oberbeckmann S."/>
            <person name="Bunk B."/>
            <person name="Jeske O."/>
            <person name="Meyerdierks A."/>
            <person name="Storesund J.E."/>
            <person name="Kallscheuer N."/>
            <person name="Luecker S."/>
            <person name="Lage O.M."/>
            <person name="Pohl T."/>
            <person name="Merkel B.J."/>
            <person name="Hornburger P."/>
            <person name="Mueller R.-W."/>
            <person name="Bruemmer F."/>
            <person name="Labrenz M."/>
            <person name="Spormann A.M."/>
            <person name="Op den Camp H."/>
            <person name="Overmann J."/>
            <person name="Amann R."/>
            <person name="Jetten M.S.M."/>
            <person name="Mascher T."/>
            <person name="Medema M.H."/>
            <person name="Devos D.P."/>
            <person name="Kaster A.-K."/>
            <person name="Ovreas L."/>
            <person name="Rohde M."/>
            <person name="Galperin M.Y."/>
            <person name="Jogler C."/>
        </authorList>
    </citation>
    <scope>NUCLEOTIDE SEQUENCE [LARGE SCALE GENOMIC DNA]</scope>
    <source>
        <strain evidence="2 3">OJF2</strain>
    </source>
</reference>
<dbReference type="EMBL" id="CP042997">
    <property type="protein sequence ID" value="QEH35294.1"/>
    <property type="molecule type" value="Genomic_DNA"/>
</dbReference>
<evidence type="ECO:0000313" key="3">
    <source>
        <dbReference type="Proteomes" id="UP000324233"/>
    </source>
</evidence>
<sequence length="68" mass="7524">MRPGGQLGRILRSLSGLRWAHLPHLRPDRGHSVMDTPGDLWRMPAPIDPQRPGRAVSHFDGMPGHLSA</sequence>
<feature type="region of interest" description="Disordered" evidence="1">
    <location>
        <begin position="25"/>
        <end position="68"/>
    </location>
</feature>
<dbReference type="Proteomes" id="UP000324233">
    <property type="component" value="Chromosome"/>
</dbReference>
<accession>A0A5B9W541</accession>
<gene>
    <name evidence="2" type="ORF">OJF2_38420</name>
</gene>
<proteinExistence type="predicted"/>
<evidence type="ECO:0000256" key="1">
    <source>
        <dbReference type="SAM" id="MobiDB-lite"/>
    </source>
</evidence>
<evidence type="ECO:0000313" key="2">
    <source>
        <dbReference type="EMBL" id="QEH35294.1"/>
    </source>
</evidence>
<dbReference type="KEGG" id="agv:OJF2_38420"/>
<protein>
    <submittedName>
        <fullName evidence="2">Uncharacterized protein</fullName>
    </submittedName>
</protein>
<organism evidence="2 3">
    <name type="scientific">Aquisphaera giovannonii</name>
    <dbReference type="NCBI Taxonomy" id="406548"/>
    <lineage>
        <taxon>Bacteria</taxon>
        <taxon>Pseudomonadati</taxon>
        <taxon>Planctomycetota</taxon>
        <taxon>Planctomycetia</taxon>
        <taxon>Isosphaerales</taxon>
        <taxon>Isosphaeraceae</taxon>
        <taxon>Aquisphaera</taxon>
    </lineage>
</organism>